<dbReference type="InterPro" id="IPR051048">
    <property type="entry name" value="Peptidase_S8/S53_subtilisin"/>
</dbReference>
<dbReference type="STRING" id="1149755.A0A2J6S880"/>
<dbReference type="InterPro" id="IPR015500">
    <property type="entry name" value="Peptidase_S8_subtilisin-rel"/>
</dbReference>
<keyword evidence="4 5" id="KW-0720">Serine protease</keyword>
<name>A0A2J6S880_HYAVF</name>
<feature type="compositionally biased region" description="Acidic residues" evidence="6">
    <location>
        <begin position="179"/>
        <end position="190"/>
    </location>
</feature>
<dbReference type="InterPro" id="IPR000209">
    <property type="entry name" value="Peptidase_S8/S53_dom"/>
</dbReference>
<dbReference type="EMBL" id="KZ613938">
    <property type="protein sequence ID" value="PMD46968.1"/>
    <property type="molecule type" value="Genomic_DNA"/>
</dbReference>
<accession>A0A2J6S880</accession>
<sequence length="616" mass="68448">MLHSSRILRYPKSVIKHTKSSPVWPTVSLGSIIANGEDRFKPLDKVILAVNLSRAFLRIYSSEMQSKEWNAENIFFLFNTAERTIYEAYNPYFTYSLLQIQRYADDEPGRPRKFAVLVSFAKLLLEIALGKPLGPFSVHRDIALLEIIDESEAADSVVKGYLDAIAACLEANKRRKDDDSDSESDSDDEHESNSDNDSMDEETQCRRVISTVVTYLEDARENNFRSRKDFNFAKKLKVSDDVQSQTISKAGNIAAPVNCNGPDTKLISTNGATQAGMAVTTISQDKYNPGSPGQLFDVRKMVFNPGDERIFRANDFLSRANNFYTEHIQNLSDDRKIRIAILDTGINEDHAFFKGVKRRRRAKDSPFKGMQSFIGDSNTADSFGHGTNVASLILKIAPEANLYIAKISKGQEEEGSEPIVKAIQWATSRDVNADIISMSFAFLNDQPIIKEAIKNAEKEGVIFFAAASNYGGNTPRLFPAKLHDRVLCIHASDGAGNKSGMDPTPKPFSENLSTLGVAIPSISEPGVFVSGTSYSTPVMVGMAANILRFVQHVTNEGLLTEEQRIEAFTRMGVRNILLAMSDVRDKYNYVTPWRKMWNVGAGVGDVVSKIKEALKE</sequence>
<evidence type="ECO:0000256" key="6">
    <source>
        <dbReference type="SAM" id="MobiDB-lite"/>
    </source>
</evidence>
<comment type="similarity">
    <text evidence="1 5">Belongs to the peptidase S8 family.</text>
</comment>
<evidence type="ECO:0000259" key="8">
    <source>
        <dbReference type="Pfam" id="PF24476"/>
    </source>
</evidence>
<evidence type="ECO:0000313" key="9">
    <source>
        <dbReference type="EMBL" id="PMD46968.1"/>
    </source>
</evidence>
<evidence type="ECO:0000256" key="4">
    <source>
        <dbReference type="ARBA" id="ARBA00022825"/>
    </source>
</evidence>
<proteinExistence type="inferred from homology"/>
<evidence type="ECO:0000256" key="3">
    <source>
        <dbReference type="ARBA" id="ARBA00022801"/>
    </source>
</evidence>
<dbReference type="GO" id="GO:0006508">
    <property type="term" value="P:proteolysis"/>
    <property type="evidence" value="ECO:0007669"/>
    <property type="project" value="UniProtKB-KW"/>
</dbReference>
<evidence type="ECO:0000259" key="7">
    <source>
        <dbReference type="Pfam" id="PF00082"/>
    </source>
</evidence>
<feature type="domain" description="Peptidase S8/S53" evidence="7">
    <location>
        <begin position="335"/>
        <end position="556"/>
    </location>
</feature>
<evidence type="ECO:0000313" key="10">
    <source>
        <dbReference type="Proteomes" id="UP000235786"/>
    </source>
</evidence>
<dbReference type="AlphaFoldDB" id="A0A2J6S880"/>
<dbReference type="CDD" id="cd00306">
    <property type="entry name" value="Peptidases_S8_S53"/>
    <property type="match status" value="1"/>
</dbReference>
<evidence type="ECO:0000256" key="5">
    <source>
        <dbReference type="PROSITE-ProRule" id="PRU01240"/>
    </source>
</evidence>
<feature type="active site" description="Charge relay system" evidence="5">
    <location>
        <position position="533"/>
    </location>
</feature>
<dbReference type="PANTHER" id="PTHR43399">
    <property type="entry name" value="SUBTILISIN-RELATED"/>
    <property type="match status" value="1"/>
</dbReference>
<dbReference type="InterPro" id="IPR023827">
    <property type="entry name" value="Peptidase_S8_Asp-AS"/>
</dbReference>
<dbReference type="PROSITE" id="PS00136">
    <property type="entry name" value="SUBTILASE_ASP"/>
    <property type="match status" value="1"/>
</dbReference>
<dbReference type="Gene3D" id="3.40.50.200">
    <property type="entry name" value="Peptidase S8/S53 domain"/>
    <property type="match status" value="1"/>
</dbReference>
<dbReference type="InterPro" id="IPR036852">
    <property type="entry name" value="Peptidase_S8/S53_dom_sf"/>
</dbReference>
<feature type="active site" description="Charge relay system" evidence="5">
    <location>
        <position position="343"/>
    </location>
</feature>
<protein>
    <submittedName>
        <fullName evidence="9">Subtilisin-like protein</fullName>
    </submittedName>
</protein>
<dbReference type="Proteomes" id="UP000235786">
    <property type="component" value="Unassembled WGS sequence"/>
</dbReference>
<dbReference type="PROSITE" id="PS51892">
    <property type="entry name" value="SUBTILASE"/>
    <property type="match status" value="1"/>
</dbReference>
<evidence type="ECO:0000256" key="2">
    <source>
        <dbReference type="ARBA" id="ARBA00022670"/>
    </source>
</evidence>
<dbReference type="PANTHER" id="PTHR43399:SF4">
    <property type="entry name" value="CELL WALL-ASSOCIATED PROTEASE"/>
    <property type="match status" value="1"/>
</dbReference>
<keyword evidence="3 5" id="KW-0378">Hydrolase</keyword>
<organism evidence="9 10">
    <name type="scientific">Hyaloscypha variabilis (strain UAMH 11265 / GT02V1 / F)</name>
    <name type="common">Meliniomyces variabilis</name>
    <dbReference type="NCBI Taxonomy" id="1149755"/>
    <lineage>
        <taxon>Eukaryota</taxon>
        <taxon>Fungi</taxon>
        <taxon>Dikarya</taxon>
        <taxon>Ascomycota</taxon>
        <taxon>Pezizomycotina</taxon>
        <taxon>Leotiomycetes</taxon>
        <taxon>Helotiales</taxon>
        <taxon>Hyaloscyphaceae</taxon>
        <taxon>Hyaloscypha</taxon>
        <taxon>Hyaloscypha variabilis</taxon>
    </lineage>
</organism>
<dbReference type="PRINTS" id="PR00723">
    <property type="entry name" value="SUBTILISIN"/>
</dbReference>
<feature type="active site" description="Charge relay system" evidence="5">
    <location>
        <position position="385"/>
    </location>
</feature>
<gene>
    <name evidence="9" type="ORF">L207DRAFT_149816</name>
</gene>
<feature type="region of interest" description="Disordered" evidence="6">
    <location>
        <begin position="173"/>
        <end position="203"/>
    </location>
</feature>
<dbReference type="Pfam" id="PF00082">
    <property type="entry name" value="Peptidase_S8"/>
    <property type="match status" value="1"/>
</dbReference>
<dbReference type="GO" id="GO:0004252">
    <property type="term" value="F:serine-type endopeptidase activity"/>
    <property type="evidence" value="ECO:0007669"/>
    <property type="project" value="UniProtKB-UniRule"/>
</dbReference>
<dbReference type="InterPro" id="IPR056002">
    <property type="entry name" value="DUF7580"/>
</dbReference>
<keyword evidence="10" id="KW-1185">Reference proteome</keyword>
<dbReference type="Pfam" id="PF24476">
    <property type="entry name" value="DUF7580"/>
    <property type="match status" value="1"/>
</dbReference>
<feature type="domain" description="DUF7580" evidence="8">
    <location>
        <begin position="19"/>
        <end position="188"/>
    </location>
</feature>
<reference evidence="9 10" key="1">
    <citation type="submission" date="2016-04" db="EMBL/GenBank/DDBJ databases">
        <title>A degradative enzymes factory behind the ericoid mycorrhizal symbiosis.</title>
        <authorList>
            <consortium name="DOE Joint Genome Institute"/>
            <person name="Martino E."/>
            <person name="Morin E."/>
            <person name="Grelet G."/>
            <person name="Kuo A."/>
            <person name="Kohler A."/>
            <person name="Daghino S."/>
            <person name="Barry K."/>
            <person name="Choi C."/>
            <person name="Cichocki N."/>
            <person name="Clum A."/>
            <person name="Copeland A."/>
            <person name="Hainaut M."/>
            <person name="Haridas S."/>
            <person name="Labutti K."/>
            <person name="Lindquist E."/>
            <person name="Lipzen A."/>
            <person name="Khouja H.-R."/>
            <person name="Murat C."/>
            <person name="Ohm R."/>
            <person name="Olson A."/>
            <person name="Spatafora J."/>
            <person name="Veneault-Fourrey C."/>
            <person name="Henrissat B."/>
            <person name="Grigoriev I."/>
            <person name="Martin F."/>
            <person name="Perotto S."/>
        </authorList>
    </citation>
    <scope>NUCLEOTIDE SEQUENCE [LARGE SCALE GENOMIC DNA]</scope>
    <source>
        <strain evidence="9 10">F</strain>
    </source>
</reference>
<dbReference type="SUPFAM" id="SSF52743">
    <property type="entry name" value="Subtilisin-like"/>
    <property type="match status" value="1"/>
</dbReference>
<dbReference type="OrthoDB" id="206201at2759"/>
<evidence type="ECO:0000256" key="1">
    <source>
        <dbReference type="ARBA" id="ARBA00011073"/>
    </source>
</evidence>
<keyword evidence="2 5" id="KW-0645">Protease</keyword>